<feature type="domain" description="Polysaccharide export protein N-terminal" evidence="2">
    <location>
        <begin position="43"/>
        <end position="118"/>
    </location>
</feature>
<dbReference type="Pfam" id="PF02563">
    <property type="entry name" value="Poly_export"/>
    <property type="match status" value="1"/>
</dbReference>
<evidence type="ECO:0000313" key="5">
    <source>
        <dbReference type="EMBL" id="KAA9026530.1"/>
    </source>
</evidence>
<feature type="domain" description="Soluble ligand binding" evidence="3">
    <location>
        <begin position="126"/>
        <end position="179"/>
    </location>
</feature>
<evidence type="ECO:0000259" key="3">
    <source>
        <dbReference type="Pfam" id="PF10531"/>
    </source>
</evidence>
<dbReference type="Proteomes" id="UP000325933">
    <property type="component" value="Unassembled WGS sequence"/>
</dbReference>
<dbReference type="Gene3D" id="3.10.560.10">
    <property type="entry name" value="Outer membrane lipoprotein wza domain like"/>
    <property type="match status" value="1"/>
</dbReference>
<dbReference type="EMBL" id="VYQB01000016">
    <property type="protein sequence ID" value="KAA9013468.1"/>
    <property type="molecule type" value="Genomic_DNA"/>
</dbReference>
<evidence type="ECO:0000256" key="1">
    <source>
        <dbReference type="ARBA" id="ARBA00022729"/>
    </source>
</evidence>
<dbReference type="EMBL" id="VYQA01000016">
    <property type="protein sequence ID" value="KAA9026530.1"/>
    <property type="molecule type" value="Genomic_DNA"/>
</dbReference>
<protein>
    <submittedName>
        <fullName evidence="5">Polysaccharide transporter</fullName>
    </submittedName>
</protein>
<evidence type="ECO:0000313" key="7">
    <source>
        <dbReference type="Proteomes" id="UP000326364"/>
    </source>
</evidence>
<organism evidence="5 6">
    <name type="scientific">Sphingobium limneticum</name>
    <dbReference type="NCBI Taxonomy" id="1007511"/>
    <lineage>
        <taxon>Bacteria</taxon>
        <taxon>Pseudomonadati</taxon>
        <taxon>Pseudomonadota</taxon>
        <taxon>Alphaproteobacteria</taxon>
        <taxon>Sphingomonadales</taxon>
        <taxon>Sphingomonadaceae</taxon>
        <taxon>Sphingobium</taxon>
    </lineage>
</organism>
<keyword evidence="1" id="KW-0732">Signal</keyword>
<comment type="caution">
    <text evidence="5">The sequence shown here is derived from an EMBL/GenBank/DDBJ whole genome shotgun (WGS) entry which is preliminary data.</text>
</comment>
<evidence type="ECO:0000313" key="6">
    <source>
        <dbReference type="Proteomes" id="UP000325933"/>
    </source>
</evidence>
<accession>A0A5J5HVB0</accession>
<dbReference type="InterPro" id="IPR019554">
    <property type="entry name" value="Soluble_ligand-bd"/>
</dbReference>
<evidence type="ECO:0000259" key="2">
    <source>
        <dbReference type="Pfam" id="PF02563"/>
    </source>
</evidence>
<evidence type="ECO:0000313" key="4">
    <source>
        <dbReference type="EMBL" id="KAA9013468.1"/>
    </source>
</evidence>
<dbReference type="Pfam" id="PF10531">
    <property type="entry name" value="SLBB"/>
    <property type="match status" value="1"/>
</dbReference>
<gene>
    <name evidence="5" type="ORF">F4U95_18320</name>
    <name evidence="4" type="ORF">F4U96_18195</name>
</gene>
<dbReference type="InterPro" id="IPR049712">
    <property type="entry name" value="Poly_export"/>
</dbReference>
<sequence length="213" mass="22784">MLGARSDIYLRKLLLVVSLLLLFAGPFAAIAQPITPLAPPSGSDPEYRINPGDELDILIWGEERLQRVVRVLPDGTFTFPLAGRIAAADRTVTEIANQIRLNIAPNYREGAPDITVAVREATGMRFYVMGKVRTPGGFSSGKAVNVIQALSMAGGLAEFADVKNAIILRHTAQGQTVERVRLSALLKGARGIDPGRLAAPLPLLEAGDVLLIP</sequence>
<dbReference type="Gene3D" id="3.30.1950.10">
    <property type="entry name" value="wza like domain"/>
    <property type="match status" value="1"/>
</dbReference>
<dbReference type="PANTHER" id="PTHR33619">
    <property type="entry name" value="POLYSACCHARIDE EXPORT PROTEIN GFCE-RELATED"/>
    <property type="match status" value="1"/>
</dbReference>
<dbReference type="AlphaFoldDB" id="A0A5J5HVB0"/>
<dbReference type="RefSeq" id="WP_120252605.1">
    <property type="nucleotide sequence ID" value="NZ_JBNNIY010000013.1"/>
</dbReference>
<dbReference type="InterPro" id="IPR003715">
    <property type="entry name" value="Poly_export_N"/>
</dbReference>
<dbReference type="GO" id="GO:0015159">
    <property type="term" value="F:polysaccharide transmembrane transporter activity"/>
    <property type="evidence" value="ECO:0007669"/>
    <property type="project" value="InterPro"/>
</dbReference>
<keyword evidence="7" id="KW-1185">Reference proteome</keyword>
<proteinExistence type="predicted"/>
<dbReference type="Proteomes" id="UP000326364">
    <property type="component" value="Unassembled WGS sequence"/>
</dbReference>
<dbReference type="PANTHER" id="PTHR33619:SF3">
    <property type="entry name" value="POLYSACCHARIDE EXPORT PROTEIN GFCE-RELATED"/>
    <property type="match status" value="1"/>
</dbReference>
<reference evidence="6 7" key="1">
    <citation type="submission" date="2019-09" db="EMBL/GenBank/DDBJ databases">
        <authorList>
            <person name="Feng G."/>
        </authorList>
    </citation>
    <scope>NUCLEOTIDE SEQUENCE [LARGE SCALE GENOMIC DNA]</scope>
    <source>
        <strain evidence="5 6">KACC 19283</strain>
        <strain evidence="4 7">KACC 19284</strain>
    </source>
</reference>
<name>A0A5J5HVB0_9SPHN</name>